<evidence type="ECO:0000256" key="1">
    <source>
        <dbReference type="ARBA" id="ARBA00011344"/>
    </source>
</evidence>
<comment type="subunit">
    <text evidence="1">Interacts transiently with the RNA polymerase catalytic core formed by RpoA, RpoB, RpoC and RpoZ (2 alpha, 1 beta, 1 beta' and 1 omega subunit) to form the RNA polymerase holoenzyme that can initiate transcription.</text>
</comment>
<dbReference type="EMBL" id="JBHSMH010000022">
    <property type="protein sequence ID" value="MFC5468941.1"/>
    <property type="molecule type" value="Genomic_DNA"/>
</dbReference>
<dbReference type="NCBIfam" id="TIGR02937">
    <property type="entry name" value="sigma70-ECF"/>
    <property type="match status" value="1"/>
</dbReference>
<accession>A0ABW0LUF2</accession>
<dbReference type="Gene3D" id="1.10.1740.10">
    <property type="match status" value="1"/>
</dbReference>
<dbReference type="NCBIfam" id="NF007214">
    <property type="entry name" value="PRK09636.1"/>
    <property type="match status" value="1"/>
</dbReference>
<dbReference type="Pfam" id="PF04542">
    <property type="entry name" value="Sigma70_r2"/>
    <property type="match status" value="1"/>
</dbReference>
<dbReference type="InterPro" id="IPR036388">
    <property type="entry name" value="WH-like_DNA-bd_sf"/>
</dbReference>
<organism evidence="5 6">
    <name type="scientific">Cohnella suwonensis</name>
    <dbReference type="NCBI Taxonomy" id="696072"/>
    <lineage>
        <taxon>Bacteria</taxon>
        <taxon>Bacillati</taxon>
        <taxon>Bacillota</taxon>
        <taxon>Bacilli</taxon>
        <taxon>Bacillales</taxon>
        <taxon>Paenibacillaceae</taxon>
        <taxon>Cohnella</taxon>
    </lineage>
</organism>
<sequence length="305" mass="33260">MTESLFTDEIYQTYKPLLFSLAYRMLGSAADAEDVVHDAFLSLKDASQEAIQNTKAYLCKIATNRCIDRLRSAQSRREIYVGPWLPEPLVESPIGNGDPYSSYARNESLSTAYLLLLQQLSSTERAVFLLREALQYEYDEIAGIVGKSPSNCRQIFSRAKRSIGQHSPDGDGDGQWATAMPGSDDTARKVADLVARFIAALAAGNPGQLMNVLSADVTLLSDGGGKVNAAIRPIEGAERIAKFFEGLSKKQSSSFSFRVATVNGLPGIVTYEGGRTQSVISFRATADRIDGIYIVVNPDKLTRVQ</sequence>
<dbReference type="InterPro" id="IPR013325">
    <property type="entry name" value="RNA_pol_sigma_r2"/>
</dbReference>
<protein>
    <submittedName>
        <fullName evidence="5">RNA polymerase sigma-70 factor</fullName>
    </submittedName>
</protein>
<feature type="domain" description="RNA polymerase sigma-70 region 2" evidence="3">
    <location>
        <begin position="10"/>
        <end position="75"/>
    </location>
</feature>
<dbReference type="RefSeq" id="WP_209748896.1">
    <property type="nucleotide sequence ID" value="NZ_JBHSMH010000022.1"/>
</dbReference>
<feature type="domain" description="RNA polymerase sigma factor 70 region 4 type 2" evidence="4">
    <location>
        <begin position="112"/>
        <end position="162"/>
    </location>
</feature>
<proteinExistence type="predicted"/>
<dbReference type="Gene3D" id="3.10.450.50">
    <property type="match status" value="1"/>
</dbReference>
<evidence type="ECO:0000313" key="6">
    <source>
        <dbReference type="Proteomes" id="UP001596105"/>
    </source>
</evidence>
<name>A0ABW0LUF2_9BACL</name>
<evidence type="ECO:0000313" key="5">
    <source>
        <dbReference type="EMBL" id="MFC5468941.1"/>
    </source>
</evidence>
<evidence type="ECO:0000259" key="4">
    <source>
        <dbReference type="Pfam" id="PF08281"/>
    </source>
</evidence>
<dbReference type="Proteomes" id="UP001596105">
    <property type="component" value="Unassembled WGS sequence"/>
</dbReference>
<comment type="caution">
    <text evidence="5">The sequence shown here is derived from an EMBL/GenBank/DDBJ whole genome shotgun (WGS) entry which is preliminary data.</text>
</comment>
<dbReference type="InterPro" id="IPR014303">
    <property type="entry name" value="RNA_pol_sigma-70_ECF"/>
</dbReference>
<dbReference type="Pfam" id="PF08281">
    <property type="entry name" value="Sigma70_r4_2"/>
    <property type="match status" value="1"/>
</dbReference>
<gene>
    <name evidence="5" type="ORF">ACFPPD_09415</name>
</gene>
<dbReference type="InterPro" id="IPR014284">
    <property type="entry name" value="RNA_pol_sigma-70_dom"/>
</dbReference>
<dbReference type="SUPFAM" id="SSF54427">
    <property type="entry name" value="NTF2-like"/>
    <property type="match status" value="1"/>
</dbReference>
<dbReference type="NCBIfam" id="TIGR02957">
    <property type="entry name" value="SigX4"/>
    <property type="match status" value="1"/>
</dbReference>
<dbReference type="SUPFAM" id="SSF88659">
    <property type="entry name" value="Sigma3 and sigma4 domains of RNA polymerase sigma factors"/>
    <property type="match status" value="1"/>
</dbReference>
<dbReference type="SUPFAM" id="SSF88946">
    <property type="entry name" value="Sigma2 domain of RNA polymerase sigma factors"/>
    <property type="match status" value="1"/>
</dbReference>
<dbReference type="PANTHER" id="PTHR30173:SF36">
    <property type="entry name" value="ECF RNA POLYMERASE SIGMA FACTOR SIGJ"/>
    <property type="match status" value="1"/>
</dbReference>
<dbReference type="InterPro" id="IPR013324">
    <property type="entry name" value="RNA_pol_sigma_r3/r4-like"/>
</dbReference>
<dbReference type="InterPro" id="IPR032710">
    <property type="entry name" value="NTF2-like_dom_sf"/>
</dbReference>
<dbReference type="InterPro" id="IPR013249">
    <property type="entry name" value="RNA_pol_sigma70_r4_t2"/>
</dbReference>
<dbReference type="Gene3D" id="1.10.10.10">
    <property type="entry name" value="Winged helix-like DNA-binding domain superfamily/Winged helix DNA-binding domain"/>
    <property type="match status" value="1"/>
</dbReference>
<feature type="region of interest" description="Disordered" evidence="2">
    <location>
        <begin position="161"/>
        <end position="181"/>
    </location>
</feature>
<dbReference type="InterPro" id="IPR052704">
    <property type="entry name" value="ECF_Sigma-70_Domain"/>
</dbReference>
<keyword evidence="6" id="KW-1185">Reference proteome</keyword>
<dbReference type="PANTHER" id="PTHR30173">
    <property type="entry name" value="SIGMA 19 FACTOR"/>
    <property type="match status" value="1"/>
</dbReference>
<reference evidence="6" key="1">
    <citation type="journal article" date="2019" name="Int. J. Syst. Evol. Microbiol.">
        <title>The Global Catalogue of Microorganisms (GCM) 10K type strain sequencing project: providing services to taxonomists for standard genome sequencing and annotation.</title>
        <authorList>
            <consortium name="The Broad Institute Genomics Platform"/>
            <consortium name="The Broad Institute Genome Sequencing Center for Infectious Disease"/>
            <person name="Wu L."/>
            <person name="Ma J."/>
        </authorList>
    </citation>
    <scope>NUCLEOTIDE SEQUENCE [LARGE SCALE GENOMIC DNA]</scope>
    <source>
        <strain evidence="6">CCUG 57113</strain>
    </source>
</reference>
<dbReference type="InterPro" id="IPR007627">
    <property type="entry name" value="RNA_pol_sigma70_r2"/>
</dbReference>
<evidence type="ECO:0000256" key="2">
    <source>
        <dbReference type="SAM" id="MobiDB-lite"/>
    </source>
</evidence>
<evidence type="ECO:0000259" key="3">
    <source>
        <dbReference type="Pfam" id="PF04542"/>
    </source>
</evidence>